<dbReference type="Proteomes" id="UP000002402">
    <property type="component" value="Chromosome"/>
</dbReference>
<name>Q1D088_MYXXD</name>
<dbReference type="KEGG" id="mxa:MXAN_5798"/>
<accession>Q1D088</accession>
<organism evidence="2 3">
    <name type="scientific">Myxococcus xanthus (strain DK1622)</name>
    <dbReference type="NCBI Taxonomy" id="246197"/>
    <lineage>
        <taxon>Bacteria</taxon>
        <taxon>Pseudomonadati</taxon>
        <taxon>Myxococcota</taxon>
        <taxon>Myxococcia</taxon>
        <taxon>Myxococcales</taxon>
        <taxon>Cystobacterineae</taxon>
        <taxon>Myxococcaceae</taxon>
        <taxon>Myxococcus</taxon>
    </lineage>
</organism>
<evidence type="ECO:0000256" key="1">
    <source>
        <dbReference type="SAM" id="MobiDB-lite"/>
    </source>
</evidence>
<dbReference type="EnsemblBacteria" id="ABF91062">
    <property type="protein sequence ID" value="ABF91062"/>
    <property type="gene ID" value="MXAN_5798"/>
</dbReference>
<keyword evidence="3" id="KW-1185">Reference proteome</keyword>
<dbReference type="HOGENOM" id="CLU_061153_0_0_7"/>
<gene>
    <name evidence="2" type="ordered locus">MXAN_5798</name>
</gene>
<protein>
    <submittedName>
        <fullName evidence="2">Uncharacterized protein</fullName>
    </submittedName>
</protein>
<sequence length="382" mass="40489">MANSCMALHMEDSGSCPLPPWGLARFCRSGCLFRPGDALGRARRGARTRAACPRHSGSGSAPGAPITGASRLLHGSRTGRNRAIRSGMWPSWGNVRVSRRAHQVSFTSRLEGLLQNVGLGGIVGEVRARLGLKEPRDTSAPRASDFPSPPPRGATQQTVVERTPRPRPVVSQPSDAPPSEPTVAERTPPRGAVTTDAVAPSAAQAATPEPSRKVTAKAPRTGAKKKKPATRQVQSSTGAKSEKRTARPATKTKKRARPDKKAGSPATGNGGTAVDQLLSALRSHPRQQDFIAAGKQKDQLVRSLIPLYLARSLDAEFEVTSGTTSRFWGELGFTYAAPNAAKALRLHGGYAQDTQKGKAITARGVQYVEEMLSRFGNASSGT</sequence>
<proteinExistence type="predicted"/>
<reference evidence="2 3" key="1">
    <citation type="journal article" date="2006" name="Proc. Natl. Acad. Sci. U.S.A.">
        <title>Evolution of sensory complexity recorded in a myxobacterial genome.</title>
        <authorList>
            <person name="Goldman B.S."/>
            <person name="Nierman W.C."/>
            <person name="Kaiser D."/>
            <person name="Slater S.C."/>
            <person name="Durkin A.S."/>
            <person name="Eisen J.A."/>
            <person name="Ronning C.M."/>
            <person name="Barbazuk W.B."/>
            <person name="Blanchard M."/>
            <person name="Field C."/>
            <person name="Halling C."/>
            <person name="Hinkle G."/>
            <person name="Iartchuk O."/>
            <person name="Kim H.S."/>
            <person name="Mackenzie C."/>
            <person name="Madupu R."/>
            <person name="Miller N."/>
            <person name="Shvartsbeyn A."/>
            <person name="Sullivan S.A."/>
            <person name="Vaudin M."/>
            <person name="Wiegand R."/>
            <person name="Kaplan H.B."/>
        </authorList>
    </citation>
    <scope>NUCLEOTIDE SEQUENCE [LARGE SCALE GENOMIC DNA]</scope>
    <source>
        <strain evidence="3">DK1622</strain>
    </source>
</reference>
<feature type="region of interest" description="Disordered" evidence="1">
    <location>
        <begin position="48"/>
        <end position="85"/>
    </location>
</feature>
<dbReference type="eggNOG" id="COG0810">
    <property type="taxonomic scope" value="Bacteria"/>
</dbReference>
<dbReference type="AlphaFoldDB" id="Q1D088"/>
<dbReference type="STRING" id="246197.MXAN_5798"/>
<dbReference type="EMBL" id="CP000113">
    <property type="protein sequence ID" value="ABF91062.1"/>
    <property type="molecule type" value="Genomic_DNA"/>
</dbReference>
<evidence type="ECO:0000313" key="2">
    <source>
        <dbReference type="EMBL" id="ABF91062.1"/>
    </source>
</evidence>
<evidence type="ECO:0000313" key="3">
    <source>
        <dbReference type="Proteomes" id="UP000002402"/>
    </source>
</evidence>
<feature type="region of interest" description="Disordered" evidence="1">
    <location>
        <begin position="133"/>
        <end position="272"/>
    </location>
</feature>
<feature type="compositionally biased region" description="Low complexity" evidence="1">
    <location>
        <begin position="194"/>
        <end position="209"/>
    </location>
</feature>